<evidence type="ECO:0000313" key="5">
    <source>
        <dbReference type="EMBL" id="HIT41774.1"/>
    </source>
</evidence>
<dbReference type="SMART" id="SM00345">
    <property type="entry name" value="HTH_GNTR"/>
    <property type="match status" value="1"/>
</dbReference>
<dbReference type="PANTHER" id="PTHR38445:SF9">
    <property type="entry name" value="HTH-TYPE TRANSCRIPTIONAL REPRESSOR YTRA"/>
    <property type="match status" value="1"/>
</dbReference>
<dbReference type="PANTHER" id="PTHR38445">
    <property type="entry name" value="HTH-TYPE TRANSCRIPTIONAL REPRESSOR YTRA"/>
    <property type="match status" value="1"/>
</dbReference>
<dbReference type="Pfam" id="PF00392">
    <property type="entry name" value="GntR"/>
    <property type="match status" value="1"/>
</dbReference>
<keyword evidence="2" id="KW-0238">DNA-binding</keyword>
<proteinExistence type="predicted"/>
<dbReference type="Gene3D" id="1.10.10.10">
    <property type="entry name" value="Winged helix-like DNA-binding domain superfamily/Winged helix DNA-binding domain"/>
    <property type="match status" value="1"/>
</dbReference>
<keyword evidence="3" id="KW-0804">Transcription</keyword>
<keyword evidence="1" id="KW-0805">Transcription regulation</keyword>
<name>A0A9D1GK61_9FIRM</name>
<evidence type="ECO:0000256" key="1">
    <source>
        <dbReference type="ARBA" id="ARBA00023015"/>
    </source>
</evidence>
<sequence>MIILDYKDRRPLYEQVAERFRELIIRGVLPADMQMPSVRSQAMELSINPNTIQRAYSQLEQQGYIYSIKGKGSFVADIGGIMKEQREQWKADFARLAEEGFAFGVSLKEMEAILEKTAGGYAKGTGKEGGNGND</sequence>
<dbReference type="PROSITE" id="PS50949">
    <property type="entry name" value="HTH_GNTR"/>
    <property type="match status" value="1"/>
</dbReference>
<dbReference type="SUPFAM" id="SSF46785">
    <property type="entry name" value="Winged helix' DNA-binding domain"/>
    <property type="match status" value="1"/>
</dbReference>
<dbReference type="Proteomes" id="UP000886860">
    <property type="component" value="Unassembled WGS sequence"/>
</dbReference>
<feature type="domain" description="HTH gntR-type" evidence="4">
    <location>
        <begin position="10"/>
        <end position="78"/>
    </location>
</feature>
<dbReference type="GO" id="GO:0003700">
    <property type="term" value="F:DNA-binding transcription factor activity"/>
    <property type="evidence" value="ECO:0007669"/>
    <property type="project" value="InterPro"/>
</dbReference>
<dbReference type="GO" id="GO:0003677">
    <property type="term" value="F:DNA binding"/>
    <property type="evidence" value="ECO:0007669"/>
    <property type="project" value="UniProtKB-KW"/>
</dbReference>
<reference evidence="5" key="2">
    <citation type="journal article" date="2021" name="PeerJ">
        <title>Extensive microbial diversity within the chicken gut microbiome revealed by metagenomics and culture.</title>
        <authorList>
            <person name="Gilroy R."/>
            <person name="Ravi A."/>
            <person name="Getino M."/>
            <person name="Pursley I."/>
            <person name="Horton D.L."/>
            <person name="Alikhan N.F."/>
            <person name="Baker D."/>
            <person name="Gharbi K."/>
            <person name="Hall N."/>
            <person name="Watson M."/>
            <person name="Adriaenssens E.M."/>
            <person name="Foster-Nyarko E."/>
            <person name="Jarju S."/>
            <person name="Secka A."/>
            <person name="Antonio M."/>
            <person name="Oren A."/>
            <person name="Chaudhuri R.R."/>
            <person name="La Ragione R."/>
            <person name="Hildebrand F."/>
            <person name="Pallen M.J."/>
        </authorList>
    </citation>
    <scope>NUCLEOTIDE SEQUENCE</scope>
    <source>
        <strain evidence="5">CHK123-3438</strain>
    </source>
</reference>
<accession>A0A9D1GK61</accession>
<dbReference type="InterPro" id="IPR036388">
    <property type="entry name" value="WH-like_DNA-bd_sf"/>
</dbReference>
<dbReference type="EMBL" id="DVKS01000114">
    <property type="protein sequence ID" value="HIT41774.1"/>
    <property type="molecule type" value="Genomic_DNA"/>
</dbReference>
<dbReference type="CDD" id="cd07377">
    <property type="entry name" value="WHTH_GntR"/>
    <property type="match status" value="1"/>
</dbReference>
<protein>
    <submittedName>
        <fullName evidence="5">GntR family transcriptional regulator</fullName>
    </submittedName>
</protein>
<evidence type="ECO:0000313" key="6">
    <source>
        <dbReference type="Proteomes" id="UP000886860"/>
    </source>
</evidence>
<comment type="caution">
    <text evidence="5">The sequence shown here is derived from an EMBL/GenBank/DDBJ whole genome shotgun (WGS) entry which is preliminary data.</text>
</comment>
<reference evidence="5" key="1">
    <citation type="submission" date="2020-10" db="EMBL/GenBank/DDBJ databases">
        <authorList>
            <person name="Gilroy R."/>
        </authorList>
    </citation>
    <scope>NUCLEOTIDE SEQUENCE</scope>
    <source>
        <strain evidence="5">CHK123-3438</strain>
    </source>
</reference>
<dbReference type="AlphaFoldDB" id="A0A9D1GK61"/>
<evidence type="ECO:0000256" key="2">
    <source>
        <dbReference type="ARBA" id="ARBA00023125"/>
    </source>
</evidence>
<dbReference type="InterPro" id="IPR000524">
    <property type="entry name" value="Tscrpt_reg_HTH_GntR"/>
</dbReference>
<gene>
    <name evidence="5" type="ORF">IAB60_06715</name>
</gene>
<evidence type="ECO:0000259" key="4">
    <source>
        <dbReference type="PROSITE" id="PS50949"/>
    </source>
</evidence>
<organism evidence="5 6">
    <name type="scientific">Candidatus Caccovicinus merdipullorum</name>
    <dbReference type="NCBI Taxonomy" id="2840724"/>
    <lineage>
        <taxon>Bacteria</taxon>
        <taxon>Bacillati</taxon>
        <taxon>Bacillota</taxon>
        <taxon>Clostridia</taxon>
        <taxon>Eubacteriales</taxon>
        <taxon>Candidatus Caccovicinus</taxon>
    </lineage>
</organism>
<evidence type="ECO:0000256" key="3">
    <source>
        <dbReference type="ARBA" id="ARBA00023163"/>
    </source>
</evidence>
<dbReference type="InterPro" id="IPR036390">
    <property type="entry name" value="WH_DNA-bd_sf"/>
</dbReference>